<dbReference type="InterPro" id="IPR012347">
    <property type="entry name" value="Ferritin-like"/>
</dbReference>
<dbReference type="Proteomes" id="UP001310386">
    <property type="component" value="Unassembled WGS sequence"/>
</dbReference>
<comment type="caution">
    <text evidence="1">The sequence shown here is derived from an EMBL/GenBank/DDBJ whole genome shotgun (WGS) entry which is preliminary data.</text>
</comment>
<dbReference type="InterPro" id="IPR009078">
    <property type="entry name" value="Ferritin-like_SF"/>
</dbReference>
<keyword evidence="2" id="KW-1185">Reference proteome</keyword>
<proteinExistence type="predicted"/>
<sequence>MVEQSTGLKAFIELVEAIADNKFILGDRLVEIGIGGPDIEAATSAIAMAQGELGHSRILYNWIQDLKGRQGTKPEIKNQTGKAFNGVVQINGWLTLIAALYTVDVAQDLVLNSILQARREDVISRIHKLMKEQREHILYSRGWANSLLNDRMSVPRKFNEALDRIIPEVEKWLADLNASHVLKDEGYLSRELDLLKSFREQIGLMREKGGTVHAC</sequence>
<dbReference type="Gene3D" id="1.20.1260.10">
    <property type="match status" value="1"/>
</dbReference>
<evidence type="ECO:0000313" key="2">
    <source>
        <dbReference type="Proteomes" id="UP001310386"/>
    </source>
</evidence>
<gene>
    <name evidence="1" type="ORF">VF724_00605</name>
</gene>
<dbReference type="RefSeq" id="WP_371752271.1">
    <property type="nucleotide sequence ID" value="NZ_JAYJLD010000001.1"/>
</dbReference>
<dbReference type="Pfam" id="PF05138">
    <property type="entry name" value="PaaA_PaaC"/>
    <property type="match status" value="1"/>
</dbReference>
<accession>A0ABU5ZCC2</accession>
<reference evidence="1" key="1">
    <citation type="submission" date="2023-12" db="EMBL/GenBank/DDBJ databases">
        <title>Fervidustalea candida gen. nov., sp. nov., a novel member of the family Paenibacillaceae isolated from a geothermal area.</title>
        <authorList>
            <person name="Li W.-J."/>
            <person name="Jiao J.-Y."/>
            <person name="Chen Y."/>
        </authorList>
    </citation>
    <scope>NUCLEOTIDE SEQUENCE</scope>
    <source>
        <strain evidence="1">SYSU GA230002</strain>
    </source>
</reference>
<dbReference type="InterPro" id="IPR007814">
    <property type="entry name" value="PaaA_PaaC"/>
</dbReference>
<evidence type="ECO:0000313" key="1">
    <source>
        <dbReference type="EMBL" id="MEB3100159.1"/>
    </source>
</evidence>
<dbReference type="EMBL" id="JAYJLD010000001">
    <property type="protein sequence ID" value="MEB3100159.1"/>
    <property type="molecule type" value="Genomic_DNA"/>
</dbReference>
<name>A0ABU5ZCC2_9BACL</name>
<protein>
    <submittedName>
        <fullName evidence="1">Phenylacetic acid catabolic protein</fullName>
    </submittedName>
</protein>
<dbReference type="SUPFAM" id="SSF47240">
    <property type="entry name" value="Ferritin-like"/>
    <property type="match status" value="1"/>
</dbReference>
<organism evidence="1 2">
    <name type="scientific">Ferviditalea candida</name>
    <dbReference type="NCBI Taxonomy" id="3108399"/>
    <lineage>
        <taxon>Bacteria</taxon>
        <taxon>Bacillati</taxon>
        <taxon>Bacillota</taxon>
        <taxon>Bacilli</taxon>
        <taxon>Bacillales</taxon>
        <taxon>Paenibacillaceae</taxon>
        <taxon>Ferviditalea</taxon>
    </lineage>
</organism>